<organism evidence="3 4">
    <name type="scientific">Thiorhodovibrio frisius</name>
    <dbReference type="NCBI Taxonomy" id="631362"/>
    <lineage>
        <taxon>Bacteria</taxon>
        <taxon>Pseudomonadati</taxon>
        <taxon>Pseudomonadota</taxon>
        <taxon>Gammaproteobacteria</taxon>
        <taxon>Chromatiales</taxon>
        <taxon>Chromatiaceae</taxon>
        <taxon>Thiorhodovibrio</taxon>
    </lineage>
</organism>
<dbReference type="HOGENOM" id="CLU_1266408_0_0_6"/>
<evidence type="ECO:0000256" key="2">
    <source>
        <dbReference type="SAM" id="Phobius"/>
    </source>
</evidence>
<sequence length="218" mass="23325">MIGPPVILALVISRWHKIMNLPNPDNDTSLLQAATSSADKHHGQRRNHHRGCPQDTGGQDLKTAPEKTTGSALRFGAVCAPVGLVVGGYAFYSATGDGWQLLPICATLAAFLTGFGLWFWLIERRQATRRRAGILTGALAGALAHYLCWYLLILSANLDYLWFGTTSSLGEPPMNPFQGLAGAAAFSAFSLFLFGWVTIPAGALLGGLMIGRSRISPT</sequence>
<keyword evidence="2" id="KW-0472">Membrane</keyword>
<dbReference type="EMBL" id="JH603170">
    <property type="protein sequence ID" value="EIC20919.1"/>
    <property type="molecule type" value="Genomic_DNA"/>
</dbReference>
<protein>
    <submittedName>
        <fullName evidence="3">Uncharacterized protein</fullName>
    </submittedName>
</protein>
<proteinExistence type="predicted"/>
<evidence type="ECO:0000313" key="3">
    <source>
        <dbReference type="EMBL" id="EIC20919.1"/>
    </source>
</evidence>
<accession>H8Z7I9</accession>
<feature type="transmembrane region" description="Helical" evidence="2">
    <location>
        <begin position="183"/>
        <end position="210"/>
    </location>
</feature>
<dbReference type="Proteomes" id="UP000002964">
    <property type="component" value="Unassembled WGS sequence"/>
</dbReference>
<reference evidence="3 4" key="2">
    <citation type="submission" date="2011-11" db="EMBL/GenBank/DDBJ databases">
        <authorList>
            <consortium name="US DOE Joint Genome Institute"/>
            <person name="Lucas S."/>
            <person name="Han J."/>
            <person name="Lapidus A."/>
            <person name="Cheng J.-F."/>
            <person name="Goodwin L."/>
            <person name="Pitluck S."/>
            <person name="Peters L."/>
            <person name="Ovchinnikova G."/>
            <person name="Zhang X."/>
            <person name="Detter J.C."/>
            <person name="Han C."/>
            <person name="Tapia R."/>
            <person name="Land M."/>
            <person name="Hauser L."/>
            <person name="Kyrpides N."/>
            <person name="Ivanova N."/>
            <person name="Pagani I."/>
            <person name="Vogl K."/>
            <person name="Liu Z."/>
            <person name="Overmann J."/>
            <person name="Frigaard N.-U."/>
            <person name="Bryant D."/>
            <person name="Woyke T."/>
        </authorList>
    </citation>
    <scope>NUCLEOTIDE SEQUENCE [LARGE SCALE GENOMIC DNA]</scope>
    <source>
        <strain evidence="3 4">970</strain>
    </source>
</reference>
<reference evidence="4" key="1">
    <citation type="submission" date="2011-06" db="EMBL/GenBank/DDBJ databases">
        <authorList>
            <consortium name="US DOE Joint Genome Institute (JGI-PGF)"/>
            <person name="Lucas S."/>
            <person name="Han J."/>
            <person name="Lapidus A."/>
            <person name="Cheng J.-F."/>
            <person name="Goodwin L."/>
            <person name="Pitluck S."/>
            <person name="Peters L."/>
            <person name="Land M.L."/>
            <person name="Hauser L."/>
            <person name="Vogl K."/>
            <person name="Liu Z."/>
            <person name="Overmann J."/>
            <person name="Frigaard N.-U."/>
            <person name="Bryant D.A."/>
            <person name="Woyke T.J."/>
        </authorList>
    </citation>
    <scope>NUCLEOTIDE SEQUENCE [LARGE SCALE GENOMIC DNA]</scope>
    <source>
        <strain evidence="4">970</strain>
    </source>
</reference>
<feature type="transmembrane region" description="Helical" evidence="2">
    <location>
        <begin position="134"/>
        <end position="163"/>
    </location>
</feature>
<feature type="transmembrane region" description="Helical" evidence="2">
    <location>
        <begin position="98"/>
        <end position="122"/>
    </location>
</feature>
<keyword evidence="2" id="KW-0812">Transmembrane</keyword>
<name>H8Z7I9_9GAMM</name>
<gene>
    <name evidence="3" type="ORF">Thi970DRAFT_04594</name>
</gene>
<keyword evidence="4" id="KW-1185">Reference proteome</keyword>
<dbReference type="STRING" id="631362.Thi970DRAFT_04594"/>
<keyword evidence="2" id="KW-1133">Transmembrane helix</keyword>
<feature type="region of interest" description="Disordered" evidence="1">
    <location>
        <begin position="35"/>
        <end position="63"/>
    </location>
</feature>
<dbReference type="eggNOG" id="ENOG5033BUM">
    <property type="taxonomic scope" value="Bacteria"/>
</dbReference>
<evidence type="ECO:0000313" key="4">
    <source>
        <dbReference type="Proteomes" id="UP000002964"/>
    </source>
</evidence>
<evidence type="ECO:0000256" key="1">
    <source>
        <dbReference type="SAM" id="MobiDB-lite"/>
    </source>
</evidence>
<dbReference type="AlphaFoldDB" id="H8Z7I9"/>
<feature type="compositionally biased region" description="Basic residues" evidence="1">
    <location>
        <begin position="42"/>
        <end position="51"/>
    </location>
</feature>
<feature type="transmembrane region" description="Helical" evidence="2">
    <location>
        <begin position="72"/>
        <end position="92"/>
    </location>
</feature>